<gene>
    <name evidence="4" type="ORF">MEDL_24455</name>
</gene>
<dbReference type="Gene3D" id="1.10.1280.10">
    <property type="entry name" value="Di-copper center containing domain from catechol oxidase"/>
    <property type="match status" value="1"/>
</dbReference>
<evidence type="ECO:0000256" key="1">
    <source>
        <dbReference type="ARBA" id="ARBA00022723"/>
    </source>
</evidence>
<dbReference type="PROSITE" id="PS00498">
    <property type="entry name" value="TYROSINASE_2"/>
    <property type="match status" value="1"/>
</dbReference>
<dbReference type="InterPro" id="IPR008922">
    <property type="entry name" value="Di-copper_centre_dom_sf"/>
</dbReference>
<dbReference type="EMBL" id="CAJPWZ010001229">
    <property type="protein sequence ID" value="CAG2210339.1"/>
    <property type="molecule type" value="Genomic_DNA"/>
</dbReference>
<dbReference type="EC" id="1.14.18.1" evidence="4"/>
<dbReference type="AlphaFoldDB" id="A0A8S3RMS5"/>
<dbReference type="Pfam" id="PF00264">
    <property type="entry name" value="Tyrosinase"/>
    <property type="match status" value="1"/>
</dbReference>
<comment type="caution">
    <text evidence="4">The sequence shown here is derived from an EMBL/GenBank/DDBJ whole genome shotgun (WGS) entry which is preliminary data.</text>
</comment>
<keyword evidence="1" id="KW-0479">Metal-binding</keyword>
<protein>
    <submittedName>
        <fullName evidence="4">TYR</fullName>
        <ecNumber evidence="4">1.14.18.1</ecNumber>
    </submittedName>
</protein>
<evidence type="ECO:0000313" key="4">
    <source>
        <dbReference type="EMBL" id="CAG2210339.1"/>
    </source>
</evidence>
<evidence type="ECO:0000259" key="3">
    <source>
        <dbReference type="PROSITE" id="PS00498"/>
    </source>
</evidence>
<dbReference type="Proteomes" id="UP000683360">
    <property type="component" value="Unassembled WGS sequence"/>
</dbReference>
<organism evidence="4 5">
    <name type="scientific">Mytilus edulis</name>
    <name type="common">Blue mussel</name>
    <dbReference type="NCBI Taxonomy" id="6550"/>
    <lineage>
        <taxon>Eukaryota</taxon>
        <taxon>Metazoa</taxon>
        <taxon>Spiralia</taxon>
        <taxon>Lophotrochozoa</taxon>
        <taxon>Mollusca</taxon>
        <taxon>Bivalvia</taxon>
        <taxon>Autobranchia</taxon>
        <taxon>Pteriomorphia</taxon>
        <taxon>Mytilida</taxon>
        <taxon>Mytiloidea</taxon>
        <taxon>Mytilidae</taxon>
        <taxon>Mytilinae</taxon>
        <taxon>Mytilus</taxon>
    </lineage>
</organism>
<keyword evidence="4" id="KW-0560">Oxidoreductase</keyword>
<feature type="domain" description="Tyrosinase copper-binding" evidence="3">
    <location>
        <begin position="105"/>
        <end position="116"/>
    </location>
</feature>
<dbReference type="InterPro" id="IPR002227">
    <property type="entry name" value="Tyrosinase_Cu-bd"/>
</dbReference>
<dbReference type="InterPro" id="IPR050316">
    <property type="entry name" value="Tyrosinase/Hemocyanin"/>
</dbReference>
<dbReference type="GO" id="GO:0046872">
    <property type="term" value="F:metal ion binding"/>
    <property type="evidence" value="ECO:0007669"/>
    <property type="project" value="UniProtKB-KW"/>
</dbReference>
<evidence type="ECO:0000256" key="2">
    <source>
        <dbReference type="ARBA" id="ARBA00023008"/>
    </source>
</evidence>
<dbReference type="OrthoDB" id="6132182at2759"/>
<keyword evidence="5" id="KW-1185">Reference proteome</keyword>
<dbReference type="PANTHER" id="PTHR11474">
    <property type="entry name" value="TYROSINASE FAMILY MEMBER"/>
    <property type="match status" value="1"/>
</dbReference>
<proteinExistence type="predicted"/>
<name>A0A8S3RMS5_MYTED</name>
<sequence>MHSQWARYILNSQLAVAGSRRSPNGKIGYPFNNWKHEGGGYVIRNVGGFGGELLTKKNFYDVLSRKRHSEITNSKSRRYYLEELHGKCHSFVGGNMAKLITAPHDPLFWSLHAFVDCWWEKFRQNQQKNGINPETDYPRTRKIGHRPYDLMDGFGKLTNQGFGISEKFTVSDKAHTFKRFRNIDGFSNRFTKDIYTCQPFPSCSKSKPSCGSPWLDCNKSKWVCVPKTNKADLDRLDATPSFLNTVQNPFEINGNADSNQWVYINCLIVFKRPRNVTFNSFPIYKGRTSKKNDIYSDRSKNLKKSFPKAYEKHINIGSGFEKVNVRVEGTNYDGRSVEYAIVDDRFGISEAMTYLPVRKPMNHKATQVLLTAFDTGGRLCRPYCRDRKDPKKFVPCTGCLKIDTNEPRMYSNSYAESVSKRWNLHDSNDISCPRSSNDGVYIKFFCNFLDLWPWEKV</sequence>
<reference evidence="4" key="1">
    <citation type="submission" date="2021-03" db="EMBL/GenBank/DDBJ databases">
        <authorList>
            <person name="Bekaert M."/>
        </authorList>
    </citation>
    <scope>NUCLEOTIDE SEQUENCE</scope>
</reference>
<dbReference type="PANTHER" id="PTHR11474:SF126">
    <property type="entry name" value="TYROSINASE-LIKE PROTEIN TYR-1-RELATED"/>
    <property type="match status" value="1"/>
</dbReference>
<keyword evidence="2" id="KW-0186">Copper</keyword>
<dbReference type="GO" id="GO:0004503">
    <property type="term" value="F:tyrosinase activity"/>
    <property type="evidence" value="ECO:0007669"/>
    <property type="project" value="UniProtKB-EC"/>
</dbReference>
<accession>A0A8S3RMS5</accession>
<dbReference type="SUPFAM" id="SSF48056">
    <property type="entry name" value="Di-copper centre-containing domain"/>
    <property type="match status" value="1"/>
</dbReference>
<evidence type="ECO:0000313" key="5">
    <source>
        <dbReference type="Proteomes" id="UP000683360"/>
    </source>
</evidence>